<dbReference type="Pfam" id="PF12079">
    <property type="entry name" value="DUF3558"/>
    <property type="match status" value="1"/>
</dbReference>
<reference evidence="1 2" key="1">
    <citation type="submission" date="2016-10" db="EMBL/GenBank/DDBJ databases">
        <authorList>
            <person name="de Groot N.N."/>
        </authorList>
    </citation>
    <scope>NUCLEOTIDE SEQUENCE [LARGE SCALE GENOMIC DNA]</scope>
    <source>
        <strain evidence="1 2">DSM 44993</strain>
    </source>
</reference>
<dbReference type="InterPro" id="IPR024520">
    <property type="entry name" value="DUF3558"/>
</dbReference>
<keyword evidence="2" id="KW-1185">Reference proteome</keyword>
<dbReference type="PROSITE" id="PS51257">
    <property type="entry name" value="PROKAR_LIPOPROTEIN"/>
    <property type="match status" value="1"/>
</dbReference>
<evidence type="ECO:0000313" key="2">
    <source>
        <dbReference type="Proteomes" id="UP000198582"/>
    </source>
</evidence>
<dbReference type="OrthoDB" id="3697076at2"/>
<accession>A0A1H8YIY0</accession>
<sequence length="202" mass="20533">MRTSRTVQLTGAILGALCVLTACSPKTDSGDKPSAAPSPTSADVAANLKVSAPLPTGGLLSNPCAVIAPSQFDALNFAGAGTKREPANGSLAADCKWASKSNDGNIVFISPLPVNKNGISDIYSQKAQAAYFEPATIAGYPGVFTDVHDGRPSGNCSLWVGVTDQLAVSVNAQISSDDAKSNTCAIAQNVAEAMIKHLKGAA</sequence>
<dbReference type="Proteomes" id="UP000198582">
    <property type="component" value="Unassembled WGS sequence"/>
</dbReference>
<dbReference type="STRING" id="394193.SAMN04489732_118107"/>
<dbReference type="RefSeq" id="WP_091624595.1">
    <property type="nucleotide sequence ID" value="NZ_FOEF01000018.1"/>
</dbReference>
<proteinExistence type="predicted"/>
<evidence type="ECO:0000313" key="1">
    <source>
        <dbReference type="EMBL" id="SEP52012.1"/>
    </source>
</evidence>
<name>A0A1H8YIY0_9PSEU</name>
<gene>
    <name evidence="1" type="ORF">SAMN04489732_118107</name>
</gene>
<organism evidence="1 2">
    <name type="scientific">Amycolatopsis saalfeldensis</name>
    <dbReference type="NCBI Taxonomy" id="394193"/>
    <lineage>
        <taxon>Bacteria</taxon>
        <taxon>Bacillati</taxon>
        <taxon>Actinomycetota</taxon>
        <taxon>Actinomycetes</taxon>
        <taxon>Pseudonocardiales</taxon>
        <taxon>Pseudonocardiaceae</taxon>
        <taxon>Amycolatopsis</taxon>
    </lineage>
</organism>
<dbReference type="EMBL" id="FOEF01000018">
    <property type="protein sequence ID" value="SEP52012.1"/>
    <property type="molecule type" value="Genomic_DNA"/>
</dbReference>
<protein>
    <recommendedName>
        <fullName evidence="3">DUF3558 domain-containing protein</fullName>
    </recommendedName>
</protein>
<dbReference type="AlphaFoldDB" id="A0A1H8YIY0"/>
<evidence type="ECO:0008006" key="3">
    <source>
        <dbReference type="Google" id="ProtNLM"/>
    </source>
</evidence>